<gene>
    <name evidence="9" type="ORF">SAMN06893096_10267</name>
</gene>
<dbReference type="EMBL" id="FZOO01000002">
    <property type="protein sequence ID" value="SNS11282.1"/>
    <property type="molecule type" value="Genomic_DNA"/>
</dbReference>
<comment type="subcellular location">
    <subcellularLocation>
        <location evidence="1">Cell membrane</location>
        <topology evidence="1">Multi-pass membrane protein</topology>
    </subcellularLocation>
</comment>
<keyword evidence="10" id="KW-1185">Reference proteome</keyword>
<dbReference type="PANTHER" id="PTHR34820:SF4">
    <property type="entry name" value="INNER MEMBRANE PROTEIN YEBZ"/>
    <property type="match status" value="1"/>
</dbReference>
<keyword evidence="2" id="KW-1003">Cell membrane</keyword>
<accession>A0A239BUH4</accession>
<dbReference type="GO" id="GO:0005886">
    <property type="term" value="C:plasma membrane"/>
    <property type="evidence" value="ECO:0007669"/>
    <property type="project" value="UniProtKB-SubCell"/>
</dbReference>
<keyword evidence="5 7" id="KW-0472">Membrane</keyword>
<evidence type="ECO:0000256" key="2">
    <source>
        <dbReference type="ARBA" id="ARBA00022475"/>
    </source>
</evidence>
<evidence type="ECO:0000256" key="3">
    <source>
        <dbReference type="ARBA" id="ARBA00022692"/>
    </source>
</evidence>
<keyword evidence="3 7" id="KW-0812">Transmembrane</keyword>
<dbReference type="InterPro" id="IPR008457">
    <property type="entry name" value="Cu-R_CopD_dom"/>
</dbReference>
<evidence type="ECO:0000256" key="6">
    <source>
        <dbReference type="SAM" id="MobiDB-lite"/>
    </source>
</evidence>
<dbReference type="GO" id="GO:0006825">
    <property type="term" value="P:copper ion transport"/>
    <property type="evidence" value="ECO:0007669"/>
    <property type="project" value="InterPro"/>
</dbReference>
<feature type="transmembrane region" description="Helical" evidence="7">
    <location>
        <begin position="209"/>
        <end position="233"/>
    </location>
</feature>
<feature type="transmembrane region" description="Helical" evidence="7">
    <location>
        <begin position="153"/>
        <end position="171"/>
    </location>
</feature>
<reference evidence="10" key="1">
    <citation type="submission" date="2017-06" db="EMBL/GenBank/DDBJ databases">
        <authorList>
            <person name="Varghese N."/>
            <person name="Submissions S."/>
        </authorList>
    </citation>
    <scope>NUCLEOTIDE SEQUENCE [LARGE SCALE GENOMIC DNA]</scope>
    <source>
        <strain evidence="10">DSM 46839</strain>
    </source>
</reference>
<name>A0A239BUH4_9ACTN</name>
<dbReference type="AlphaFoldDB" id="A0A239BUH4"/>
<dbReference type="OrthoDB" id="574459at2"/>
<feature type="transmembrane region" description="Helical" evidence="7">
    <location>
        <begin position="112"/>
        <end position="133"/>
    </location>
</feature>
<proteinExistence type="predicted"/>
<evidence type="ECO:0000256" key="4">
    <source>
        <dbReference type="ARBA" id="ARBA00022989"/>
    </source>
</evidence>
<feature type="domain" description="Copper resistance protein D" evidence="8">
    <location>
        <begin position="243"/>
        <end position="343"/>
    </location>
</feature>
<dbReference type="PANTHER" id="PTHR34820">
    <property type="entry name" value="INNER MEMBRANE PROTEIN YEBZ"/>
    <property type="match status" value="1"/>
</dbReference>
<feature type="transmembrane region" description="Helical" evidence="7">
    <location>
        <begin position="64"/>
        <end position="91"/>
    </location>
</feature>
<evidence type="ECO:0000313" key="9">
    <source>
        <dbReference type="EMBL" id="SNS11282.1"/>
    </source>
</evidence>
<feature type="transmembrane region" description="Helical" evidence="7">
    <location>
        <begin position="245"/>
        <end position="271"/>
    </location>
</feature>
<feature type="transmembrane region" description="Helical" evidence="7">
    <location>
        <begin position="325"/>
        <end position="345"/>
    </location>
</feature>
<sequence>MSTGPGTLTAGPASPPAAPPSPLPALVAAAAGLLGVLVLALVLGGGRPATPPPALAQAGPLVAWGLPVATLAGRVAAVGTVGSLLFAAVLLPGAGGRLPAASRRAVRAASPWALAWAACAAAAALLTVADVLGTAPTAVPAAAVGVFLTDLPAGRAAAVVLGAAGLVAVLARRCTGALPAGLLLAVAVCGLVVPAVLTGHSAAAADHVPAVATLAVHVVAAAAWVGGLLALLLHGRSVPDQVAAAGRFSTVALACSLATGASGLLAAWLVLGRSAAPGAVLGSGYGVLLLAKTAALVALGVLGRAHRRHTLPRLRSGRPGAFRRFAAVEVAVMLATVAVAVALAASPPPAAGAAPVPAAGPPPAASAPAAGMAGHDHGELSVTVLVDPARFHVGAPVAAGAQVSVHNPTDTGVTLTADDGSFDVVVPAGSLLTFPAPDRPGSYPFTSRHAAGFGDVLVVR</sequence>
<evidence type="ECO:0000256" key="5">
    <source>
        <dbReference type="ARBA" id="ARBA00023136"/>
    </source>
</evidence>
<evidence type="ECO:0000259" key="8">
    <source>
        <dbReference type="Pfam" id="PF05425"/>
    </source>
</evidence>
<evidence type="ECO:0000256" key="7">
    <source>
        <dbReference type="SAM" id="Phobius"/>
    </source>
</evidence>
<evidence type="ECO:0000313" key="10">
    <source>
        <dbReference type="Proteomes" id="UP000198373"/>
    </source>
</evidence>
<feature type="transmembrane region" description="Helical" evidence="7">
    <location>
        <begin position="23"/>
        <end position="44"/>
    </location>
</feature>
<feature type="transmembrane region" description="Helical" evidence="7">
    <location>
        <begin position="178"/>
        <end position="197"/>
    </location>
</feature>
<evidence type="ECO:0000256" key="1">
    <source>
        <dbReference type="ARBA" id="ARBA00004651"/>
    </source>
</evidence>
<dbReference type="Pfam" id="PF05425">
    <property type="entry name" value="CopD"/>
    <property type="match status" value="1"/>
</dbReference>
<protein>
    <submittedName>
        <fullName evidence="9">Putative copper resistance protein D</fullName>
    </submittedName>
</protein>
<dbReference type="RefSeq" id="WP_089304301.1">
    <property type="nucleotide sequence ID" value="NZ_FZOO01000002.1"/>
</dbReference>
<dbReference type="InterPro" id="IPR032694">
    <property type="entry name" value="CopC/D"/>
</dbReference>
<feature type="transmembrane region" description="Helical" evidence="7">
    <location>
        <begin position="283"/>
        <end position="305"/>
    </location>
</feature>
<keyword evidence="4 7" id="KW-1133">Transmembrane helix</keyword>
<feature type="region of interest" description="Disordered" evidence="6">
    <location>
        <begin position="352"/>
        <end position="373"/>
    </location>
</feature>
<organism evidence="9 10">
    <name type="scientific">Geodermatophilus pulveris</name>
    <dbReference type="NCBI Taxonomy" id="1564159"/>
    <lineage>
        <taxon>Bacteria</taxon>
        <taxon>Bacillati</taxon>
        <taxon>Actinomycetota</taxon>
        <taxon>Actinomycetes</taxon>
        <taxon>Geodermatophilales</taxon>
        <taxon>Geodermatophilaceae</taxon>
        <taxon>Geodermatophilus</taxon>
    </lineage>
</organism>
<dbReference type="Proteomes" id="UP000198373">
    <property type="component" value="Unassembled WGS sequence"/>
</dbReference>